<dbReference type="HOGENOM" id="CLU_064298_0_0_10"/>
<dbReference type="eggNOG" id="COG0177">
    <property type="taxonomic scope" value="Bacteria"/>
</dbReference>
<dbReference type="KEGG" id="lby:Lbys_0066"/>
<organism evidence="1 2">
    <name type="scientific">Leadbetterella byssophila (strain DSM 17132 / JCM 16389 / KACC 11308 / NBRC 106382 / 4M15)</name>
    <dbReference type="NCBI Taxonomy" id="649349"/>
    <lineage>
        <taxon>Bacteria</taxon>
        <taxon>Pseudomonadati</taxon>
        <taxon>Bacteroidota</taxon>
        <taxon>Cytophagia</taxon>
        <taxon>Cytophagales</taxon>
        <taxon>Leadbetterellaceae</taxon>
        <taxon>Leadbetterella</taxon>
    </lineage>
</organism>
<dbReference type="STRING" id="649349.Lbys_0066"/>
<gene>
    <name evidence="1" type="ordered locus">Lbys_0066</name>
</gene>
<name>E4RS46_LEAB4</name>
<sequence>MWSASNQLIDLLEEKHKQFNSPEFIDTDPISIPHLFTQKQDIEIAGLFASILAWGQRKTILKKCNELLERMDYAPYQFIQGAKDQDLKRLEGFVHRTFNDFDLLYTVSFLQEHYAKHESLESAFAGNKEDEHVRSHLSNFRKKFTKGESVRTGKHISTPDKKSACKRLNMYLRWMVREDDKGVDFGIWKEIKPYQLVLPCDVHVERVAKHLGLTDRIKPDWDMAIEITNRLKTIDPKDPARFDFALFGMGIEKYFTVSI</sequence>
<reference key="1">
    <citation type="submission" date="2010-11" db="EMBL/GenBank/DDBJ databases">
        <title>The complete genome of Leadbetterella byssophila DSM 17132.</title>
        <authorList>
            <consortium name="US DOE Joint Genome Institute (JGI-PGF)"/>
            <person name="Lucas S."/>
            <person name="Copeland A."/>
            <person name="Lapidus A."/>
            <person name="Glavina del Rio T."/>
            <person name="Dalin E."/>
            <person name="Tice H."/>
            <person name="Bruce D."/>
            <person name="Goodwin L."/>
            <person name="Pitluck S."/>
            <person name="Kyrpides N."/>
            <person name="Mavromatis K."/>
            <person name="Ivanova N."/>
            <person name="Teshima H."/>
            <person name="Brettin T."/>
            <person name="Detter J.C."/>
            <person name="Han C."/>
            <person name="Tapia R."/>
            <person name="Land M."/>
            <person name="Hauser L."/>
            <person name="Markowitz V."/>
            <person name="Cheng J.-F."/>
            <person name="Hugenholtz P."/>
            <person name="Woyke T."/>
            <person name="Wu D."/>
            <person name="Tindall B."/>
            <person name="Pomrenke H.G."/>
            <person name="Brambilla E."/>
            <person name="Klenk H.-P."/>
            <person name="Eisen J.A."/>
        </authorList>
    </citation>
    <scope>NUCLEOTIDE SEQUENCE [LARGE SCALE GENOMIC DNA]</scope>
    <source>
        <strain>DSM 17132</strain>
    </source>
</reference>
<evidence type="ECO:0000313" key="1">
    <source>
        <dbReference type="EMBL" id="ADQ15862.1"/>
    </source>
</evidence>
<dbReference type="Proteomes" id="UP000007435">
    <property type="component" value="Chromosome"/>
</dbReference>
<dbReference type="NCBIfam" id="TIGR02757">
    <property type="entry name" value="TIGR02757 family protein"/>
    <property type="match status" value="1"/>
</dbReference>
<dbReference type="EMBL" id="CP002305">
    <property type="protein sequence ID" value="ADQ15862.1"/>
    <property type="molecule type" value="Genomic_DNA"/>
</dbReference>
<keyword evidence="2" id="KW-1185">Reference proteome</keyword>
<proteinExistence type="predicted"/>
<dbReference type="InterPro" id="IPR014127">
    <property type="entry name" value="CHP02757"/>
</dbReference>
<dbReference type="RefSeq" id="WP_013406920.1">
    <property type="nucleotide sequence ID" value="NC_014655.1"/>
</dbReference>
<protein>
    <recommendedName>
        <fullName evidence="3">TIGR02757 family protein</fullName>
    </recommendedName>
</protein>
<reference evidence="1 2" key="2">
    <citation type="journal article" date="2011" name="Stand. Genomic Sci.">
        <title>Complete genome sequence of Leadbetterella byssophila type strain (4M15).</title>
        <authorList>
            <person name="Abt B."/>
            <person name="Teshima H."/>
            <person name="Lucas S."/>
            <person name="Lapidus A."/>
            <person name="Del Rio T.G."/>
            <person name="Nolan M."/>
            <person name="Tice H."/>
            <person name="Cheng J.F."/>
            <person name="Pitluck S."/>
            <person name="Liolios K."/>
            <person name="Pagani I."/>
            <person name="Ivanova N."/>
            <person name="Mavromatis K."/>
            <person name="Pati A."/>
            <person name="Tapia R."/>
            <person name="Han C."/>
            <person name="Goodwin L."/>
            <person name="Chen A."/>
            <person name="Palaniappan K."/>
            <person name="Land M."/>
            <person name="Hauser L."/>
            <person name="Chang Y.J."/>
            <person name="Jeffries C.D."/>
            <person name="Rohde M."/>
            <person name="Goker M."/>
            <person name="Tindall B.J."/>
            <person name="Detter J.C."/>
            <person name="Woyke T."/>
            <person name="Bristow J."/>
            <person name="Eisen J.A."/>
            <person name="Markowitz V."/>
            <person name="Hugenholtz P."/>
            <person name="Klenk H.P."/>
            <person name="Kyrpides N.C."/>
        </authorList>
    </citation>
    <scope>NUCLEOTIDE SEQUENCE [LARGE SCALE GENOMIC DNA]</scope>
    <source>
        <strain evidence="2">DSM 17132 / JCM 16389 / KACC 11308 / NBRC 106382 / 4M15</strain>
    </source>
</reference>
<evidence type="ECO:0008006" key="3">
    <source>
        <dbReference type="Google" id="ProtNLM"/>
    </source>
</evidence>
<dbReference type="AlphaFoldDB" id="E4RS46"/>
<accession>E4RS46</accession>
<dbReference type="Pfam" id="PF09674">
    <property type="entry name" value="DUF2400"/>
    <property type="match status" value="1"/>
</dbReference>
<evidence type="ECO:0000313" key="2">
    <source>
        <dbReference type="Proteomes" id="UP000007435"/>
    </source>
</evidence>